<dbReference type="InterPro" id="IPR050707">
    <property type="entry name" value="HTH_MetabolicPath_Reg"/>
</dbReference>
<reference evidence="6 7" key="1">
    <citation type="journal article" date="2024" name="Int. J. Syst. Evol. Microbiol.">
        <title>Virgibacillus tibetensis sp. nov., isolated from salt lake on the Tibetan Plateau of China.</title>
        <authorList>
            <person name="Phurbu D."/>
            <person name="Liu Z.-X."/>
            <person name="Wang R."/>
            <person name="Zheng Y.-Y."/>
            <person name="Liu H.-C."/>
            <person name="Zhou Y.-G."/>
            <person name="Yu Y.-J."/>
            <person name="Li A.-H."/>
        </authorList>
    </citation>
    <scope>NUCLEOTIDE SEQUENCE [LARGE SCALE GENOMIC DNA]</scope>
    <source>
        <strain evidence="6 7">C22-A2</strain>
    </source>
</reference>
<feature type="domain" description="HTH iclR-type" evidence="4">
    <location>
        <begin position="2"/>
        <end position="66"/>
    </location>
</feature>
<dbReference type="InterPro" id="IPR005471">
    <property type="entry name" value="Tscrpt_reg_IclR_N"/>
</dbReference>
<dbReference type="InterPro" id="IPR036390">
    <property type="entry name" value="WH_DNA-bd_sf"/>
</dbReference>
<evidence type="ECO:0000256" key="3">
    <source>
        <dbReference type="ARBA" id="ARBA00023163"/>
    </source>
</evidence>
<organism evidence="6 7">
    <name type="scientific">Virgibacillus tibetensis</name>
    <dbReference type="NCBI Taxonomy" id="3042313"/>
    <lineage>
        <taxon>Bacteria</taxon>
        <taxon>Bacillati</taxon>
        <taxon>Bacillota</taxon>
        <taxon>Bacilli</taxon>
        <taxon>Bacillales</taxon>
        <taxon>Bacillaceae</taxon>
        <taxon>Virgibacillus</taxon>
    </lineage>
</organism>
<dbReference type="Gene3D" id="1.10.10.10">
    <property type="entry name" value="Winged helix-like DNA-binding domain superfamily/Winged helix DNA-binding domain"/>
    <property type="match status" value="1"/>
</dbReference>
<dbReference type="Proteomes" id="UP001335737">
    <property type="component" value="Unassembled WGS sequence"/>
</dbReference>
<gene>
    <name evidence="6" type="ORF">QGM71_07020</name>
</gene>
<evidence type="ECO:0000256" key="1">
    <source>
        <dbReference type="ARBA" id="ARBA00023015"/>
    </source>
</evidence>
<accession>A0ABU6KDJ8</accession>
<sequence length="251" mass="28630">MSQSVLKAIKLLDCFIAKAELSLIELTELSNLPKTTVFRLISTLEKGGLVVKVKNTSHDVKYRMALKMLELGNHVSEQLEYRKVAFPHMRKLNEEINELVHMVVLEGDEAVYVEKIDSTKPVRLIVKVGRRSPLYAGSAPKLLLASMDDQSLEDYLSNLEIKKITTNTIDNIEDLKNEIQEIRARGYSFSRAEHFRDTIGFSYPIYNYNGETVAALGISIPVTDYSKKHEKLILEKLKITAQNIWKDLGYR</sequence>
<dbReference type="SUPFAM" id="SSF55781">
    <property type="entry name" value="GAF domain-like"/>
    <property type="match status" value="1"/>
</dbReference>
<dbReference type="Pfam" id="PF09339">
    <property type="entry name" value="HTH_IclR"/>
    <property type="match status" value="1"/>
</dbReference>
<name>A0ABU6KDJ8_9BACI</name>
<evidence type="ECO:0000313" key="7">
    <source>
        <dbReference type="Proteomes" id="UP001335737"/>
    </source>
</evidence>
<feature type="domain" description="IclR-ED" evidence="5">
    <location>
        <begin position="67"/>
        <end position="250"/>
    </location>
</feature>
<dbReference type="InterPro" id="IPR029016">
    <property type="entry name" value="GAF-like_dom_sf"/>
</dbReference>
<evidence type="ECO:0000259" key="4">
    <source>
        <dbReference type="PROSITE" id="PS51077"/>
    </source>
</evidence>
<evidence type="ECO:0000313" key="6">
    <source>
        <dbReference type="EMBL" id="MEC5423250.1"/>
    </source>
</evidence>
<dbReference type="InterPro" id="IPR036388">
    <property type="entry name" value="WH-like_DNA-bd_sf"/>
</dbReference>
<dbReference type="PROSITE" id="PS51078">
    <property type="entry name" value="ICLR_ED"/>
    <property type="match status" value="1"/>
</dbReference>
<dbReference type="SUPFAM" id="SSF46785">
    <property type="entry name" value="Winged helix' DNA-binding domain"/>
    <property type="match status" value="1"/>
</dbReference>
<dbReference type="PANTHER" id="PTHR30136">
    <property type="entry name" value="HELIX-TURN-HELIX TRANSCRIPTIONAL REGULATOR, ICLR FAMILY"/>
    <property type="match status" value="1"/>
</dbReference>
<keyword evidence="3" id="KW-0804">Transcription</keyword>
<dbReference type="Gene3D" id="3.30.450.40">
    <property type="match status" value="1"/>
</dbReference>
<dbReference type="SMART" id="SM00346">
    <property type="entry name" value="HTH_ICLR"/>
    <property type="match status" value="1"/>
</dbReference>
<keyword evidence="2" id="KW-0238">DNA-binding</keyword>
<dbReference type="EMBL" id="JARZFX010000002">
    <property type="protein sequence ID" value="MEC5423250.1"/>
    <property type="molecule type" value="Genomic_DNA"/>
</dbReference>
<dbReference type="PROSITE" id="PS51077">
    <property type="entry name" value="HTH_ICLR"/>
    <property type="match status" value="1"/>
</dbReference>
<dbReference type="RefSeq" id="WP_327606806.1">
    <property type="nucleotide sequence ID" value="NZ_JARZFX010000002.1"/>
</dbReference>
<evidence type="ECO:0000259" key="5">
    <source>
        <dbReference type="PROSITE" id="PS51078"/>
    </source>
</evidence>
<proteinExistence type="predicted"/>
<protein>
    <submittedName>
        <fullName evidence="6">IclR family transcriptional regulator</fullName>
    </submittedName>
</protein>
<dbReference type="PANTHER" id="PTHR30136:SF24">
    <property type="entry name" value="HTH-TYPE TRANSCRIPTIONAL REPRESSOR ALLR"/>
    <property type="match status" value="1"/>
</dbReference>
<evidence type="ECO:0000256" key="2">
    <source>
        <dbReference type="ARBA" id="ARBA00023125"/>
    </source>
</evidence>
<keyword evidence="1" id="KW-0805">Transcription regulation</keyword>
<comment type="caution">
    <text evidence="6">The sequence shown here is derived from an EMBL/GenBank/DDBJ whole genome shotgun (WGS) entry which is preliminary data.</text>
</comment>
<dbReference type="Pfam" id="PF01614">
    <property type="entry name" value="IclR_C"/>
    <property type="match status" value="1"/>
</dbReference>
<dbReference type="InterPro" id="IPR014757">
    <property type="entry name" value="Tscrpt_reg_IclR_C"/>
</dbReference>
<keyword evidence="7" id="KW-1185">Reference proteome</keyword>